<protein>
    <recommendedName>
        <fullName evidence="4">Fcf2 pre-rRNA processing C-terminal domain-containing protein</fullName>
    </recommendedName>
</protein>
<evidence type="ECO:0000256" key="2">
    <source>
        <dbReference type="ARBA" id="ARBA00023242"/>
    </source>
</evidence>
<keyword evidence="2" id="KW-0539">Nucleus</keyword>
<sequence length="377" mass="40773">MVTTRRAFHRQNGTDVLQVEGPSTSSVRGRATAGRGRGRLAARGAGKARQPQATDNNLEARDTVQTVIGTSVPFTEELSDASAGDKDTRIGGQDDNVGQERLEPVDEVGGGDRETLSTGGSGGSASSSSGLGGVNDRGNNDDDDDESDDGGEGDICSSNFMGQLALSLKAALHVRAGVREASPAAGSSHPKLGIASDPEAIRWKPETQRQKLPRPDASTRVAPGVGATKEKGLAHQLLVPPRVKPAEHTASSTSKEWFQLPAPKITNEVKQELQLLRLRGAYDPKRFYKSFDNTKLPKHFQLGTVVDNPQDFYSSRLTARQRGVSITQELLSDPALTAIRKKRYAKLQEEATRYQKVKKRKTDLVRNKVPKAKRPKH</sequence>
<feature type="compositionally biased region" description="Polar residues" evidence="3">
    <location>
        <begin position="11"/>
        <end position="27"/>
    </location>
</feature>
<dbReference type="GO" id="GO:0005730">
    <property type="term" value="C:nucleolus"/>
    <property type="evidence" value="ECO:0007669"/>
    <property type="project" value="UniProtKB-SubCell"/>
</dbReference>
<dbReference type="InterPro" id="IPR039883">
    <property type="entry name" value="Fcf2/DNTTIP2"/>
</dbReference>
<feature type="compositionally biased region" description="Basic residues" evidence="3">
    <location>
        <begin position="368"/>
        <end position="377"/>
    </location>
</feature>
<dbReference type="PANTHER" id="PTHR21686:SF12">
    <property type="entry name" value="DEOXYNUCLEOTIDYLTRANSFERASE TERMINAL-INTERACTING PROTEIN 2"/>
    <property type="match status" value="1"/>
</dbReference>
<dbReference type="GO" id="GO:0003723">
    <property type="term" value="F:RNA binding"/>
    <property type="evidence" value="ECO:0007669"/>
    <property type="project" value="TreeGrafter"/>
</dbReference>
<feature type="compositionally biased region" description="Basic and acidic residues" evidence="3">
    <location>
        <begin position="199"/>
        <end position="209"/>
    </location>
</feature>
<dbReference type="InterPro" id="IPR014810">
    <property type="entry name" value="Fcf2_C"/>
</dbReference>
<proteinExistence type="predicted"/>
<evidence type="ECO:0000313" key="5">
    <source>
        <dbReference type="EMBL" id="GIL51426.1"/>
    </source>
</evidence>
<comment type="caution">
    <text evidence="5">The sequence shown here is derived from an EMBL/GenBank/DDBJ whole genome shotgun (WGS) entry which is preliminary data.</text>
</comment>
<feature type="compositionally biased region" description="Acidic residues" evidence="3">
    <location>
        <begin position="141"/>
        <end position="152"/>
    </location>
</feature>
<keyword evidence="6" id="KW-1185">Reference proteome</keyword>
<dbReference type="Proteomes" id="UP000747399">
    <property type="component" value="Unassembled WGS sequence"/>
</dbReference>
<name>A0A8J4B149_9CHLO</name>
<dbReference type="GO" id="GO:0006396">
    <property type="term" value="P:RNA processing"/>
    <property type="evidence" value="ECO:0007669"/>
    <property type="project" value="TreeGrafter"/>
</dbReference>
<feature type="compositionally biased region" description="Low complexity" evidence="3">
    <location>
        <begin position="28"/>
        <end position="49"/>
    </location>
</feature>
<comment type="subcellular location">
    <subcellularLocation>
        <location evidence="1">Nucleus</location>
        <location evidence="1">Nucleolus</location>
    </subcellularLocation>
</comment>
<evidence type="ECO:0000256" key="1">
    <source>
        <dbReference type="ARBA" id="ARBA00004604"/>
    </source>
</evidence>
<feature type="region of interest" description="Disordered" evidence="3">
    <location>
        <begin position="356"/>
        <end position="377"/>
    </location>
</feature>
<reference evidence="5" key="1">
    <citation type="journal article" date="2021" name="Proc. Natl. Acad. Sci. U.S.A.">
        <title>Three genomes in the algal genus Volvox reveal the fate of a haploid sex-determining region after a transition to homothallism.</title>
        <authorList>
            <person name="Yamamoto K."/>
            <person name="Hamaji T."/>
            <person name="Kawai-Toyooka H."/>
            <person name="Matsuzaki R."/>
            <person name="Takahashi F."/>
            <person name="Nishimura Y."/>
            <person name="Kawachi M."/>
            <person name="Noguchi H."/>
            <person name="Minakuchi Y."/>
            <person name="Umen J.G."/>
            <person name="Toyoda A."/>
            <person name="Nozaki H."/>
        </authorList>
    </citation>
    <scope>NUCLEOTIDE SEQUENCE</scope>
    <source>
        <strain evidence="5">NIES-3780</strain>
    </source>
</reference>
<gene>
    <name evidence="5" type="ORF">Vafri_7411</name>
</gene>
<dbReference type="Pfam" id="PF08698">
    <property type="entry name" value="Fcf2"/>
    <property type="match status" value="1"/>
</dbReference>
<dbReference type="PANTHER" id="PTHR21686">
    <property type="entry name" value="DEOXYNUCLEOTIDYLTRANSFERASE TERMINAL-INTERACTING PROTEIN 2"/>
    <property type="match status" value="1"/>
</dbReference>
<feature type="compositionally biased region" description="Polar residues" evidence="3">
    <location>
        <begin position="51"/>
        <end position="73"/>
    </location>
</feature>
<evidence type="ECO:0000313" key="6">
    <source>
        <dbReference type="Proteomes" id="UP000747399"/>
    </source>
</evidence>
<feature type="compositionally biased region" description="Basic and acidic residues" evidence="3">
    <location>
        <begin position="98"/>
        <end position="115"/>
    </location>
</feature>
<dbReference type="AlphaFoldDB" id="A0A8J4B149"/>
<evidence type="ECO:0000259" key="4">
    <source>
        <dbReference type="Pfam" id="PF08698"/>
    </source>
</evidence>
<feature type="region of interest" description="Disordered" evidence="3">
    <location>
        <begin position="180"/>
        <end position="223"/>
    </location>
</feature>
<feature type="region of interest" description="Disordered" evidence="3">
    <location>
        <begin position="1"/>
        <end position="158"/>
    </location>
</feature>
<feature type="domain" description="Fcf2 pre-rRNA processing C-terminal" evidence="4">
    <location>
        <begin position="251"/>
        <end position="343"/>
    </location>
</feature>
<evidence type="ECO:0000256" key="3">
    <source>
        <dbReference type="SAM" id="MobiDB-lite"/>
    </source>
</evidence>
<accession>A0A8J4B149</accession>
<dbReference type="EMBL" id="BNCO01000011">
    <property type="protein sequence ID" value="GIL51426.1"/>
    <property type="molecule type" value="Genomic_DNA"/>
</dbReference>
<organism evidence="5 6">
    <name type="scientific">Volvox africanus</name>
    <dbReference type="NCBI Taxonomy" id="51714"/>
    <lineage>
        <taxon>Eukaryota</taxon>
        <taxon>Viridiplantae</taxon>
        <taxon>Chlorophyta</taxon>
        <taxon>core chlorophytes</taxon>
        <taxon>Chlorophyceae</taxon>
        <taxon>CS clade</taxon>
        <taxon>Chlamydomonadales</taxon>
        <taxon>Volvocaceae</taxon>
        <taxon>Volvox</taxon>
    </lineage>
</organism>